<name>A0AAE1M5D4_9FABA</name>
<reference evidence="1" key="1">
    <citation type="submission" date="2023-10" db="EMBL/GenBank/DDBJ databases">
        <title>Chromosome-level genome of the transformable northern wattle, Acacia crassicarpa.</title>
        <authorList>
            <person name="Massaro I."/>
            <person name="Sinha N.R."/>
            <person name="Poethig S."/>
            <person name="Leichty A.R."/>
        </authorList>
    </citation>
    <scope>NUCLEOTIDE SEQUENCE</scope>
    <source>
        <strain evidence="1">Acra3RX</strain>
        <tissue evidence="1">Leaf</tissue>
    </source>
</reference>
<comment type="caution">
    <text evidence="1">The sequence shown here is derived from an EMBL/GenBank/DDBJ whole genome shotgun (WGS) entry which is preliminary data.</text>
</comment>
<gene>
    <name evidence="1" type="ORF">QN277_010515</name>
</gene>
<dbReference type="AlphaFoldDB" id="A0AAE1M5D4"/>
<evidence type="ECO:0000313" key="1">
    <source>
        <dbReference type="EMBL" id="KAK4253897.1"/>
    </source>
</evidence>
<accession>A0AAE1M5D4</accession>
<dbReference type="GO" id="GO:0008962">
    <property type="term" value="F:phosphatidylglycerophosphatase activity"/>
    <property type="evidence" value="ECO:0007669"/>
    <property type="project" value="InterPro"/>
</dbReference>
<dbReference type="Pfam" id="PF09419">
    <property type="entry name" value="PGP_phosphatase"/>
    <property type="match status" value="1"/>
</dbReference>
<sequence length="125" mass="13889">MPPSPPRRASVSSVSTAPRRIVATMFSTNAETQTQGFNHWSELRRRGFKGAVFDKDNTITVPYSLTPWPPLASSLELCKLEFGPDFAIFSNSPGLHEYDPEGSKARALEEAIGIRVIRHKSSWIS</sequence>
<proteinExistence type="predicted"/>
<protein>
    <submittedName>
        <fullName evidence="1">Uncharacterized protein</fullName>
    </submittedName>
</protein>
<dbReference type="EMBL" id="JAWXYG010000015">
    <property type="protein sequence ID" value="KAK4253897.1"/>
    <property type="molecule type" value="Genomic_DNA"/>
</dbReference>
<organism evidence="1 2">
    <name type="scientific">Acacia crassicarpa</name>
    <name type="common">northern wattle</name>
    <dbReference type="NCBI Taxonomy" id="499986"/>
    <lineage>
        <taxon>Eukaryota</taxon>
        <taxon>Viridiplantae</taxon>
        <taxon>Streptophyta</taxon>
        <taxon>Embryophyta</taxon>
        <taxon>Tracheophyta</taxon>
        <taxon>Spermatophyta</taxon>
        <taxon>Magnoliopsida</taxon>
        <taxon>eudicotyledons</taxon>
        <taxon>Gunneridae</taxon>
        <taxon>Pentapetalae</taxon>
        <taxon>rosids</taxon>
        <taxon>fabids</taxon>
        <taxon>Fabales</taxon>
        <taxon>Fabaceae</taxon>
        <taxon>Caesalpinioideae</taxon>
        <taxon>mimosoid clade</taxon>
        <taxon>Acacieae</taxon>
        <taxon>Acacia</taxon>
    </lineage>
</organism>
<keyword evidence="2" id="KW-1185">Reference proteome</keyword>
<dbReference type="Proteomes" id="UP001293593">
    <property type="component" value="Unassembled WGS sequence"/>
</dbReference>
<evidence type="ECO:0000313" key="2">
    <source>
        <dbReference type="Proteomes" id="UP001293593"/>
    </source>
</evidence>
<dbReference type="InterPro" id="IPR027706">
    <property type="entry name" value="PGP_Pase"/>
</dbReference>